<organism evidence="1 2">
    <name type="scientific">Dermatophagoides farinae</name>
    <name type="common">American house dust mite</name>
    <dbReference type="NCBI Taxonomy" id="6954"/>
    <lineage>
        <taxon>Eukaryota</taxon>
        <taxon>Metazoa</taxon>
        <taxon>Ecdysozoa</taxon>
        <taxon>Arthropoda</taxon>
        <taxon>Chelicerata</taxon>
        <taxon>Arachnida</taxon>
        <taxon>Acari</taxon>
        <taxon>Acariformes</taxon>
        <taxon>Sarcoptiformes</taxon>
        <taxon>Astigmata</taxon>
        <taxon>Psoroptidia</taxon>
        <taxon>Analgoidea</taxon>
        <taxon>Pyroglyphidae</taxon>
        <taxon>Dermatophagoidinae</taxon>
        <taxon>Dermatophagoides</taxon>
    </lineage>
</organism>
<gene>
    <name evidence="1" type="primary">ETS1_2</name>
    <name evidence="1" type="ORF">DERF_012421</name>
</gene>
<keyword evidence="2" id="KW-1185">Reference proteome</keyword>
<dbReference type="AlphaFoldDB" id="A0A922HU23"/>
<dbReference type="Proteomes" id="UP000790347">
    <property type="component" value="Unassembled WGS sequence"/>
</dbReference>
<protein>
    <submittedName>
        <fullName evidence="1">Protein C-ets-1, variant 2</fullName>
    </submittedName>
</protein>
<evidence type="ECO:0000313" key="1">
    <source>
        <dbReference type="EMBL" id="KAH9501581.1"/>
    </source>
</evidence>
<accession>A0A922HU23</accession>
<sequence length="77" mass="8770">MIMNVPMTSSMPDVISSSSLSTTPMAITTLSNFIDEFYLAHTMVIDSGKFSQQYQPKSIEVHIILWSNIRVMSYQYD</sequence>
<comment type="caution">
    <text evidence="1">The sequence shown here is derived from an EMBL/GenBank/DDBJ whole genome shotgun (WGS) entry which is preliminary data.</text>
</comment>
<dbReference type="EMBL" id="ASGP02000006">
    <property type="protein sequence ID" value="KAH9501581.1"/>
    <property type="molecule type" value="Genomic_DNA"/>
</dbReference>
<reference evidence="1" key="2">
    <citation type="journal article" date="2022" name="Res Sq">
        <title>Comparative Genomics Reveals Insights into the Divergent Evolution of Astigmatic Mites and Household Pest Adaptations.</title>
        <authorList>
            <person name="Xiong Q."/>
            <person name="Wan A.T.-Y."/>
            <person name="Liu X.-Y."/>
            <person name="Fung C.S.-H."/>
            <person name="Xiao X."/>
            <person name="Malainual N."/>
            <person name="Hou J."/>
            <person name="Wang L."/>
            <person name="Wang M."/>
            <person name="Yang K."/>
            <person name="Cui Y."/>
            <person name="Leung E."/>
            <person name="Nong W."/>
            <person name="Shin S.-K."/>
            <person name="Au S."/>
            <person name="Jeong K.Y."/>
            <person name="Chew F.T."/>
            <person name="Hui J."/>
            <person name="Leung T.F."/>
            <person name="Tungtrongchitr A."/>
            <person name="Zhong N."/>
            <person name="Liu Z."/>
            <person name="Tsui S."/>
        </authorList>
    </citation>
    <scope>NUCLEOTIDE SEQUENCE</scope>
    <source>
        <strain evidence="1">Derf</strain>
        <tissue evidence="1">Whole organism</tissue>
    </source>
</reference>
<proteinExistence type="predicted"/>
<reference evidence="1" key="1">
    <citation type="submission" date="2013-05" db="EMBL/GenBank/DDBJ databases">
        <authorList>
            <person name="Yim A.K.Y."/>
            <person name="Chan T.F."/>
            <person name="Ji K.M."/>
            <person name="Liu X.Y."/>
            <person name="Zhou J.W."/>
            <person name="Li R.Q."/>
            <person name="Yang K.Y."/>
            <person name="Li J."/>
            <person name="Li M."/>
            <person name="Law P.T.W."/>
            <person name="Wu Y.L."/>
            <person name="Cai Z.L."/>
            <person name="Qin H."/>
            <person name="Bao Y."/>
            <person name="Leung R.K.K."/>
            <person name="Ng P.K.S."/>
            <person name="Zou J."/>
            <person name="Zhong X.J."/>
            <person name="Ran P.X."/>
            <person name="Zhong N.S."/>
            <person name="Liu Z.G."/>
            <person name="Tsui S.K.W."/>
        </authorList>
    </citation>
    <scope>NUCLEOTIDE SEQUENCE</scope>
    <source>
        <strain evidence="1">Derf</strain>
        <tissue evidence="1">Whole organism</tissue>
    </source>
</reference>
<evidence type="ECO:0000313" key="2">
    <source>
        <dbReference type="Proteomes" id="UP000790347"/>
    </source>
</evidence>
<name>A0A922HU23_DERFA</name>